<name>A0A7N0UGV2_KALFE</name>
<dbReference type="PROSITE" id="PS51925">
    <property type="entry name" value="SWIB_MDM2"/>
    <property type="match status" value="2"/>
</dbReference>
<reference evidence="3" key="1">
    <citation type="submission" date="2021-01" db="UniProtKB">
        <authorList>
            <consortium name="EnsemblPlants"/>
        </authorList>
    </citation>
    <scope>IDENTIFICATION</scope>
</reference>
<evidence type="ECO:0000256" key="1">
    <source>
        <dbReference type="SAM" id="MobiDB-lite"/>
    </source>
</evidence>
<organism evidence="3 4">
    <name type="scientific">Kalanchoe fedtschenkoi</name>
    <name type="common">Lavender scallops</name>
    <name type="synonym">South American air plant</name>
    <dbReference type="NCBI Taxonomy" id="63787"/>
    <lineage>
        <taxon>Eukaryota</taxon>
        <taxon>Viridiplantae</taxon>
        <taxon>Streptophyta</taxon>
        <taxon>Embryophyta</taxon>
        <taxon>Tracheophyta</taxon>
        <taxon>Spermatophyta</taxon>
        <taxon>Magnoliopsida</taxon>
        <taxon>eudicotyledons</taxon>
        <taxon>Gunneridae</taxon>
        <taxon>Pentapetalae</taxon>
        <taxon>Saxifragales</taxon>
        <taxon>Crassulaceae</taxon>
        <taxon>Kalanchoe</taxon>
    </lineage>
</organism>
<evidence type="ECO:0000313" key="3">
    <source>
        <dbReference type="EnsemblPlants" id="Kaladp0063s0061.1.v1.1"/>
    </source>
</evidence>
<dbReference type="Proteomes" id="UP000594263">
    <property type="component" value="Unplaced"/>
</dbReference>
<dbReference type="SUPFAM" id="SSF47592">
    <property type="entry name" value="SWIB/MDM2 domain"/>
    <property type="match status" value="2"/>
</dbReference>
<dbReference type="Pfam" id="PF02201">
    <property type="entry name" value="SWIB"/>
    <property type="match status" value="2"/>
</dbReference>
<dbReference type="Gramene" id="Kaladp0063s0061.1.v1.1">
    <property type="protein sequence ID" value="Kaladp0063s0061.1.v1.1"/>
    <property type="gene ID" value="Kaladp0063s0061.v1.1"/>
</dbReference>
<dbReference type="InterPro" id="IPR014876">
    <property type="entry name" value="DEK_C"/>
</dbReference>
<dbReference type="PANTHER" id="PTHR13844">
    <property type="entry name" value="SWI/SNF-RELATED MATRIX-ASSOCIATED ACTIN-DEPENDENT REGULATOR OF CHROMATIN SUBFAMILY D"/>
    <property type="match status" value="1"/>
</dbReference>
<dbReference type="InterPro" id="IPR019835">
    <property type="entry name" value="SWIB_domain"/>
</dbReference>
<dbReference type="Pfam" id="PF08766">
    <property type="entry name" value="DEK_C"/>
    <property type="match status" value="1"/>
</dbReference>
<sequence length="363" mass="40471">MKKQTLWGTREQSSSRVATTMASDQEIAAAVESVLRQLDPNAGNTFNDVVSQLEAKLGHSLAHKTGFIRDHINFLLRPQPPPPPRSHQHFDFQRQHSHYQPQQFQNGGPSPGFNPQFHVQPFRQDLNFESPVASAPPLQLQQRVPEAFKDAGLAGNVEQGAIEKQSVPAATKRKGGPGGLSKVCGVTPELQAVVGQPALPRTEIVKQLWAYIRKNNLQDPSNKRKIICDDALRIVFETDCTDMFKMNKLLSKHIIPLEQSKVSSHAKRVRVEAEPVSEDVKTGSSQLRLSEGLVRFLGTEEKYMTQAEAMQRVWDYIKINQLEDPSNPMAVLCDSKLQDLIGCPSISALGISEMIKSRHLLHQ</sequence>
<keyword evidence="4" id="KW-1185">Reference proteome</keyword>
<feature type="domain" description="DM2" evidence="2">
    <location>
        <begin position="179"/>
        <end position="256"/>
    </location>
</feature>
<feature type="domain" description="DM2" evidence="2">
    <location>
        <begin position="282"/>
        <end position="363"/>
    </location>
</feature>
<evidence type="ECO:0000313" key="4">
    <source>
        <dbReference type="Proteomes" id="UP000594263"/>
    </source>
</evidence>
<feature type="region of interest" description="Disordered" evidence="1">
    <location>
        <begin position="77"/>
        <end position="118"/>
    </location>
</feature>
<dbReference type="OMA" id="CHDINIR"/>
<feature type="compositionally biased region" description="Polar residues" evidence="1">
    <location>
        <begin position="98"/>
        <end position="108"/>
    </location>
</feature>
<dbReference type="AlphaFoldDB" id="A0A7N0UGV2"/>
<evidence type="ECO:0000259" key="2">
    <source>
        <dbReference type="PROSITE" id="PS51925"/>
    </source>
</evidence>
<dbReference type="InterPro" id="IPR036885">
    <property type="entry name" value="SWIB_MDM2_dom_sf"/>
</dbReference>
<dbReference type="Gene3D" id="1.10.245.10">
    <property type="entry name" value="SWIB/MDM2 domain"/>
    <property type="match status" value="2"/>
</dbReference>
<dbReference type="CDD" id="cd10567">
    <property type="entry name" value="SWIB-MDM2_like"/>
    <property type="match status" value="2"/>
</dbReference>
<protein>
    <recommendedName>
        <fullName evidence="2">DM2 domain-containing protein</fullName>
    </recommendedName>
</protein>
<proteinExistence type="predicted"/>
<dbReference type="EnsemblPlants" id="Kaladp0063s0061.1.v1.1">
    <property type="protein sequence ID" value="Kaladp0063s0061.1.v1.1"/>
    <property type="gene ID" value="Kaladp0063s0061.v1.1"/>
</dbReference>
<dbReference type="InterPro" id="IPR003121">
    <property type="entry name" value="SWIB_MDM2_domain"/>
</dbReference>
<dbReference type="SMART" id="SM00151">
    <property type="entry name" value="SWIB"/>
    <property type="match status" value="2"/>
</dbReference>
<accession>A0A7N0UGV2</accession>